<protein>
    <submittedName>
        <fullName evidence="3">SDR family oxidoreductase</fullName>
    </submittedName>
</protein>
<dbReference type="AlphaFoldDB" id="A0AAU7R6S3"/>
<evidence type="ECO:0000313" key="3">
    <source>
        <dbReference type="EMBL" id="XBT83997.1"/>
    </source>
</evidence>
<accession>A0AAU7R6S3</accession>
<dbReference type="InterPro" id="IPR002347">
    <property type="entry name" value="SDR_fam"/>
</dbReference>
<proteinExistence type="inferred from homology"/>
<comment type="similarity">
    <text evidence="1">Belongs to the short-chain dehydrogenases/reductases (SDR) family.</text>
</comment>
<name>A0AAU7R6S3_9ACTN</name>
<dbReference type="InterPro" id="IPR020904">
    <property type="entry name" value="Sc_DH/Rdtase_CS"/>
</dbReference>
<dbReference type="CDD" id="cd05233">
    <property type="entry name" value="SDR_c"/>
    <property type="match status" value="1"/>
</dbReference>
<dbReference type="PROSITE" id="PS00061">
    <property type="entry name" value="ADH_SHORT"/>
    <property type="match status" value="1"/>
</dbReference>
<dbReference type="PRINTS" id="PR00080">
    <property type="entry name" value="SDRFAMILY"/>
</dbReference>
<dbReference type="PANTHER" id="PTHR43639:SF1">
    <property type="entry name" value="SHORT-CHAIN DEHYDROGENASE_REDUCTASE FAMILY PROTEIN"/>
    <property type="match status" value="1"/>
</dbReference>
<dbReference type="PRINTS" id="PR00081">
    <property type="entry name" value="GDHRDH"/>
</dbReference>
<reference evidence="3" key="1">
    <citation type="submission" date="2024-06" db="EMBL/GenBank/DDBJ databases">
        <title>Micromonospora sp. strain HUAS YX12 genome sequences.</title>
        <authorList>
            <person name="Mo P."/>
        </authorList>
    </citation>
    <scope>NUCLEOTIDE SEQUENCE</scope>
    <source>
        <strain evidence="3">HUAS YX12</strain>
    </source>
</reference>
<sequence>MGELRRLAVVSGGGTGIGAAVARGLVGDGFDVVVVGRRGDVLESAARRIRDESGRDGAVTAVAADLTDPGQVGAVVDAVGERAVDAVVNNAGGYLGGAADSLGGVADWWRANLDANVLTAVLLTEALLPALRRPGGRVVLLSSIAAQRGGGGPYSAAKAALHGWAYDLAAQLGPEQITVNVVSPGYVAETEFFGDRMTPEGHAKRVAATLVGRAGVPDDISAAVRYLVGPSAGYVTGQVLGVNGGSVLGR</sequence>
<keyword evidence="2" id="KW-0560">Oxidoreductase</keyword>
<dbReference type="RefSeq" id="WP_349880232.1">
    <property type="nucleotide sequence ID" value="NZ_CP157974.1"/>
</dbReference>
<dbReference type="GO" id="GO:0016491">
    <property type="term" value="F:oxidoreductase activity"/>
    <property type="evidence" value="ECO:0007669"/>
    <property type="project" value="UniProtKB-KW"/>
</dbReference>
<dbReference type="PANTHER" id="PTHR43639">
    <property type="entry name" value="OXIDOREDUCTASE, SHORT-CHAIN DEHYDROGENASE/REDUCTASE FAMILY (AFU_ORTHOLOGUE AFUA_5G02870)"/>
    <property type="match status" value="1"/>
</dbReference>
<dbReference type="EMBL" id="CP157974">
    <property type="protein sequence ID" value="XBT83997.1"/>
    <property type="molecule type" value="Genomic_DNA"/>
</dbReference>
<dbReference type="Pfam" id="PF13561">
    <property type="entry name" value="adh_short_C2"/>
    <property type="match status" value="1"/>
</dbReference>
<dbReference type="InterPro" id="IPR036291">
    <property type="entry name" value="NAD(P)-bd_dom_sf"/>
</dbReference>
<gene>
    <name evidence="3" type="ORF">ABIH81_11305</name>
</gene>
<organism evidence="3">
    <name type="scientific">Micromonospora sp. HUAS YX12</name>
    <dbReference type="NCBI Taxonomy" id="3156396"/>
    <lineage>
        <taxon>Bacteria</taxon>
        <taxon>Bacillati</taxon>
        <taxon>Actinomycetota</taxon>
        <taxon>Actinomycetes</taxon>
        <taxon>Micromonosporales</taxon>
        <taxon>Micromonosporaceae</taxon>
        <taxon>Micromonospora</taxon>
    </lineage>
</organism>
<evidence type="ECO:0000256" key="1">
    <source>
        <dbReference type="ARBA" id="ARBA00006484"/>
    </source>
</evidence>
<evidence type="ECO:0000256" key="2">
    <source>
        <dbReference type="ARBA" id="ARBA00023002"/>
    </source>
</evidence>
<dbReference type="Gene3D" id="3.40.50.720">
    <property type="entry name" value="NAD(P)-binding Rossmann-like Domain"/>
    <property type="match status" value="1"/>
</dbReference>
<dbReference type="SUPFAM" id="SSF51735">
    <property type="entry name" value="NAD(P)-binding Rossmann-fold domains"/>
    <property type="match status" value="1"/>
</dbReference>